<protein>
    <submittedName>
        <fullName evidence="2">Nuclear transport factor 2 family protein</fullName>
    </submittedName>
</protein>
<sequence>MRERAVILFANDAFYEAFRAGDLQAMDGLWARKAPVACAHPGWAPLIGREAVMESWKAIIENGGVPEALRCREPRVVPLSPESAMVLCYEQMGKGLLLATNVFVQEEGEWRLVHHHAGPTQMTAADLEGEAEPSPLQ</sequence>
<dbReference type="Proteomes" id="UP001215503">
    <property type="component" value="Unassembled WGS sequence"/>
</dbReference>
<gene>
    <name evidence="2" type="ORF">P2G67_12825</name>
</gene>
<feature type="domain" description="SnoaL-like" evidence="1">
    <location>
        <begin position="10"/>
        <end position="117"/>
    </location>
</feature>
<dbReference type="PANTHER" id="PTHR34957:SF1">
    <property type="entry name" value="NUCLEAR TRANSPORT FACTOR 2 (NTF2) FAMILY PROTEIN"/>
    <property type="match status" value="1"/>
</dbReference>
<name>A0ABT5YPV7_9PROT</name>
<dbReference type="InterPro" id="IPR032710">
    <property type="entry name" value="NTF2-like_dom_sf"/>
</dbReference>
<accession>A0ABT5YPV7</accession>
<evidence type="ECO:0000313" key="2">
    <source>
        <dbReference type="EMBL" id="MDF2096858.1"/>
    </source>
</evidence>
<dbReference type="RefSeq" id="WP_275823616.1">
    <property type="nucleotide sequence ID" value="NZ_JARHUD010000007.1"/>
</dbReference>
<dbReference type="InterPro" id="IPR037401">
    <property type="entry name" value="SnoaL-like"/>
</dbReference>
<evidence type="ECO:0000259" key="1">
    <source>
        <dbReference type="Pfam" id="PF13474"/>
    </source>
</evidence>
<organism evidence="2 3">
    <name type="scientific">Aquibaculum arenosum</name>
    <dbReference type="NCBI Taxonomy" id="3032591"/>
    <lineage>
        <taxon>Bacteria</taxon>
        <taxon>Pseudomonadati</taxon>
        <taxon>Pseudomonadota</taxon>
        <taxon>Alphaproteobacteria</taxon>
        <taxon>Rhodospirillales</taxon>
        <taxon>Rhodovibrionaceae</taxon>
        <taxon>Aquibaculum</taxon>
    </lineage>
</organism>
<keyword evidence="3" id="KW-1185">Reference proteome</keyword>
<dbReference type="SUPFAM" id="SSF54427">
    <property type="entry name" value="NTF2-like"/>
    <property type="match status" value="1"/>
</dbReference>
<dbReference type="PANTHER" id="PTHR34957">
    <property type="entry name" value="NUCLEAR TRANSPORT FACTOR 2 (NTF2) FAMILY PROTEIN"/>
    <property type="match status" value="1"/>
</dbReference>
<proteinExistence type="predicted"/>
<dbReference type="Gene3D" id="3.10.450.50">
    <property type="match status" value="1"/>
</dbReference>
<evidence type="ECO:0000313" key="3">
    <source>
        <dbReference type="Proteomes" id="UP001215503"/>
    </source>
</evidence>
<reference evidence="2 3" key="1">
    <citation type="submission" date="2023-03" db="EMBL/GenBank/DDBJ databases">
        <title>Fodinicurvata sp. CAU 1616 isolated from sea sendiment.</title>
        <authorList>
            <person name="Kim W."/>
        </authorList>
    </citation>
    <scope>NUCLEOTIDE SEQUENCE [LARGE SCALE GENOMIC DNA]</scope>
    <source>
        <strain evidence="2 3">CAU 1616</strain>
    </source>
</reference>
<dbReference type="EMBL" id="JARHUD010000007">
    <property type="protein sequence ID" value="MDF2096858.1"/>
    <property type="molecule type" value="Genomic_DNA"/>
</dbReference>
<dbReference type="Pfam" id="PF13474">
    <property type="entry name" value="SnoaL_3"/>
    <property type="match status" value="1"/>
</dbReference>
<comment type="caution">
    <text evidence="2">The sequence shown here is derived from an EMBL/GenBank/DDBJ whole genome shotgun (WGS) entry which is preliminary data.</text>
</comment>